<dbReference type="Proteomes" id="UP000189705">
    <property type="component" value="Unplaced"/>
</dbReference>
<comment type="subcellular location">
    <subcellularLocation>
        <location evidence="2">Cytoplasm</location>
    </subcellularLocation>
    <subcellularLocation>
        <location evidence="1">Nucleus</location>
    </subcellularLocation>
</comment>
<evidence type="ECO:0000256" key="1">
    <source>
        <dbReference type="ARBA" id="ARBA00004123"/>
    </source>
</evidence>
<reference evidence="10" key="1">
    <citation type="submission" date="2025-08" db="UniProtKB">
        <authorList>
            <consortium name="RefSeq"/>
        </authorList>
    </citation>
    <scope>IDENTIFICATION</scope>
</reference>
<keyword evidence="9" id="KW-1185">Reference proteome</keyword>
<dbReference type="Gene3D" id="6.10.140.2200">
    <property type="match status" value="1"/>
</dbReference>
<protein>
    <submittedName>
        <fullName evidence="10">Cbp/p300-interacting transactivator 1</fullName>
    </submittedName>
</protein>
<organism evidence="9 10">
    <name type="scientific">Alligator sinensis</name>
    <name type="common">Chinese alligator</name>
    <dbReference type="NCBI Taxonomy" id="38654"/>
    <lineage>
        <taxon>Eukaryota</taxon>
        <taxon>Metazoa</taxon>
        <taxon>Chordata</taxon>
        <taxon>Craniata</taxon>
        <taxon>Vertebrata</taxon>
        <taxon>Euteleostomi</taxon>
        <taxon>Archelosauria</taxon>
        <taxon>Archosauria</taxon>
        <taxon>Crocodylia</taxon>
        <taxon>Alligatoridae</taxon>
        <taxon>Alligatorinae</taxon>
        <taxon>Alligator</taxon>
    </lineage>
</organism>
<sequence>MLLYLIEAGHRLPWLPCLAWGRLGVRSVLCGGYIGAGVAGWPCLGTAWTRTHREMSSLVYPSLGMKDHKAVTILHYPGAGMSANKVSGGPHIASVGMMSPSAGPPPSKQSAFTLQTAPHLLASMQLQKLNSQYHAMGVSGHPVEVGSIQNWGFGAQPLGQGTLAPPAGTHNPGIIDSDPVDEEVLMSLVVELGLDRADELPELWLGQNEFDFTADFPSSC</sequence>
<dbReference type="KEGG" id="asn:102376118"/>
<dbReference type="RefSeq" id="XP_025061738.1">
    <property type="nucleotide sequence ID" value="XM_025205953.1"/>
</dbReference>
<proteinExistence type="inferred from homology"/>
<dbReference type="GO" id="GO:0003713">
    <property type="term" value="F:transcription coactivator activity"/>
    <property type="evidence" value="ECO:0007669"/>
    <property type="project" value="TreeGrafter"/>
</dbReference>
<dbReference type="STRING" id="38654.A0A3Q0GUC7"/>
<dbReference type="InParanoid" id="A0A3Q0GUC7"/>
<keyword evidence="4" id="KW-0963">Cytoplasm</keyword>
<dbReference type="Pfam" id="PF04487">
    <property type="entry name" value="CITED"/>
    <property type="match status" value="1"/>
</dbReference>
<evidence type="ECO:0000256" key="5">
    <source>
        <dbReference type="ARBA" id="ARBA00023015"/>
    </source>
</evidence>
<keyword evidence="7" id="KW-0804">Transcription</keyword>
<evidence type="ECO:0000256" key="6">
    <source>
        <dbReference type="ARBA" id="ARBA00023159"/>
    </source>
</evidence>
<evidence type="ECO:0000256" key="8">
    <source>
        <dbReference type="ARBA" id="ARBA00023242"/>
    </source>
</evidence>
<dbReference type="PANTHER" id="PTHR17045:SF6">
    <property type="entry name" value="CBP_P300-INTERACTING TRANSACTIVATOR 1"/>
    <property type="match status" value="1"/>
</dbReference>
<evidence type="ECO:0000313" key="9">
    <source>
        <dbReference type="Proteomes" id="UP000189705"/>
    </source>
</evidence>
<evidence type="ECO:0000256" key="4">
    <source>
        <dbReference type="ARBA" id="ARBA00022490"/>
    </source>
</evidence>
<gene>
    <name evidence="10" type="primary">CITED1</name>
</gene>
<dbReference type="GeneID" id="102376118"/>
<keyword evidence="6" id="KW-0010">Activator</keyword>
<comment type="similarity">
    <text evidence="3">Belongs to the CITED family.</text>
</comment>
<dbReference type="GO" id="GO:0030318">
    <property type="term" value="P:melanocyte differentiation"/>
    <property type="evidence" value="ECO:0007669"/>
    <property type="project" value="TreeGrafter"/>
</dbReference>
<evidence type="ECO:0000256" key="2">
    <source>
        <dbReference type="ARBA" id="ARBA00004496"/>
    </source>
</evidence>
<evidence type="ECO:0000256" key="3">
    <source>
        <dbReference type="ARBA" id="ARBA00006967"/>
    </source>
</evidence>
<name>A0A3Q0GUC7_ALLSI</name>
<dbReference type="CTD" id="4435"/>
<keyword evidence="8" id="KW-0539">Nucleus</keyword>
<keyword evidence="5" id="KW-0805">Transcription regulation</keyword>
<evidence type="ECO:0000313" key="10">
    <source>
        <dbReference type="RefSeq" id="XP_025061738.1"/>
    </source>
</evidence>
<dbReference type="AlphaFoldDB" id="A0A3Q0GUC7"/>
<evidence type="ECO:0000256" key="7">
    <source>
        <dbReference type="ARBA" id="ARBA00023163"/>
    </source>
</evidence>
<accession>A0A3Q0GUC7</accession>
<dbReference type="GO" id="GO:0005634">
    <property type="term" value="C:nucleus"/>
    <property type="evidence" value="ECO:0007669"/>
    <property type="project" value="UniProtKB-SubCell"/>
</dbReference>
<dbReference type="GO" id="GO:0005737">
    <property type="term" value="C:cytoplasm"/>
    <property type="evidence" value="ECO:0007669"/>
    <property type="project" value="UniProtKB-SubCell"/>
</dbReference>
<dbReference type="PANTHER" id="PTHR17045">
    <property type="entry name" value="MELANOCYTE SPECIFIC GENE RELATED CITED"/>
    <property type="match status" value="1"/>
</dbReference>
<dbReference type="InterPro" id="IPR007576">
    <property type="entry name" value="CITED"/>
</dbReference>
<dbReference type="FunFam" id="6.10.140.2200:FF:000002">
    <property type="entry name" value="cbp/p300-interacting transactivator 1 isoform X2"/>
    <property type="match status" value="1"/>
</dbReference>